<accession>A0A1M6LT78</accession>
<dbReference type="InterPro" id="IPR016428">
    <property type="entry name" value="QueF_type2"/>
</dbReference>
<sequence>MIDYEAVLPLGKTTEYISEYDPKLLCPFPRQVKRDVIGVTGKLPFSGYDIWNAFELSWLNLKGKPIVAMGEFHIPCESPNLIESKSFKLYLNSFNQTKLQGFADAEKRMVTDLSAAAGAPVRVRLFGSDQFITEEIECLPGERIDNLDIEVDDYSLDPALLEGAADPQNIVEEELHSHLLKSNCLVTNQPDWGSVLIRYKGGKLDREALLRYIISFRQHNEFHEQCVERIFVDLMRYCQPESLTVYARYTRRGGLDINPFRSNYETRIANMRQARQ</sequence>
<evidence type="ECO:0000256" key="1">
    <source>
        <dbReference type="ARBA" id="ARBA00022490"/>
    </source>
</evidence>
<keyword evidence="4" id="KW-0560">Oxidoreductase</keyword>
<dbReference type="AlphaFoldDB" id="A0A1M6LT78"/>
<dbReference type="GO" id="GO:0005737">
    <property type="term" value="C:cytoplasm"/>
    <property type="evidence" value="ECO:0007669"/>
    <property type="project" value="InterPro"/>
</dbReference>
<dbReference type="InterPro" id="IPR043133">
    <property type="entry name" value="GTP-CH-I_C/QueF"/>
</dbReference>
<dbReference type="UniPathway" id="UPA00392"/>
<keyword evidence="2" id="KW-0671">Queuosine biosynthesis</keyword>
<proteinExistence type="inferred from homology"/>
<dbReference type="Pfam" id="PF14489">
    <property type="entry name" value="QueF"/>
    <property type="match status" value="1"/>
</dbReference>
<protein>
    <submittedName>
        <fullName evidence="6">7-cyano-7-deazaguanine reductase</fullName>
    </submittedName>
</protein>
<dbReference type="PANTHER" id="PTHR34354:SF1">
    <property type="entry name" value="NADPH-DEPENDENT 7-CYANO-7-DEAZAGUANINE REDUCTASE"/>
    <property type="match status" value="1"/>
</dbReference>
<reference evidence="6 7" key="1">
    <citation type="submission" date="2016-11" db="EMBL/GenBank/DDBJ databases">
        <authorList>
            <person name="Jaros S."/>
            <person name="Januszkiewicz K."/>
            <person name="Wedrychowicz H."/>
        </authorList>
    </citation>
    <scope>NUCLEOTIDE SEQUENCE [LARGE SCALE GENOMIC DNA]</scope>
    <source>
        <strain evidence="6 7">DSM 5091</strain>
    </source>
</reference>
<dbReference type="Gene3D" id="3.30.1130.10">
    <property type="match status" value="2"/>
</dbReference>
<dbReference type="PANTHER" id="PTHR34354">
    <property type="entry name" value="NADPH-DEPENDENT 7-CYANO-7-DEAZAGUANINE REDUCTASE"/>
    <property type="match status" value="1"/>
</dbReference>
<evidence type="ECO:0000256" key="4">
    <source>
        <dbReference type="ARBA" id="ARBA00023002"/>
    </source>
</evidence>
<dbReference type="InterPro" id="IPR029139">
    <property type="entry name" value="QueF_N"/>
</dbReference>
<evidence type="ECO:0000259" key="5">
    <source>
        <dbReference type="Pfam" id="PF14819"/>
    </source>
</evidence>
<dbReference type="SUPFAM" id="SSF55620">
    <property type="entry name" value="Tetrahydrobiopterin biosynthesis enzymes-like"/>
    <property type="match status" value="1"/>
</dbReference>
<dbReference type="GO" id="GO:0033739">
    <property type="term" value="F:preQ1 synthase activity"/>
    <property type="evidence" value="ECO:0007669"/>
    <property type="project" value="InterPro"/>
</dbReference>
<gene>
    <name evidence="6" type="ORF">SAMN02745165_03078</name>
</gene>
<dbReference type="NCBIfam" id="TIGR03138">
    <property type="entry name" value="QueF"/>
    <property type="match status" value="1"/>
</dbReference>
<dbReference type="InterPro" id="IPR050084">
    <property type="entry name" value="NADPH_dep_7-cyano-7-deazaG_red"/>
</dbReference>
<dbReference type="Pfam" id="PF14819">
    <property type="entry name" value="QueF_N"/>
    <property type="match status" value="1"/>
</dbReference>
<organism evidence="6 7">
    <name type="scientific">Malonomonas rubra DSM 5091</name>
    <dbReference type="NCBI Taxonomy" id="1122189"/>
    <lineage>
        <taxon>Bacteria</taxon>
        <taxon>Pseudomonadati</taxon>
        <taxon>Thermodesulfobacteriota</taxon>
        <taxon>Desulfuromonadia</taxon>
        <taxon>Desulfuromonadales</taxon>
        <taxon>Geopsychrobacteraceae</taxon>
        <taxon>Malonomonas</taxon>
    </lineage>
</organism>
<dbReference type="OrthoDB" id="9789995at2"/>
<keyword evidence="1" id="KW-0963">Cytoplasm</keyword>
<name>A0A1M6LT78_MALRU</name>
<dbReference type="PIRSF" id="PIRSF004750">
    <property type="entry name" value="Nitrile_oxidored_YqcD_prd"/>
    <property type="match status" value="1"/>
</dbReference>
<dbReference type="STRING" id="1122189.SAMN02745165_03078"/>
<dbReference type="GO" id="GO:0008616">
    <property type="term" value="P:tRNA queuosine(34) biosynthetic process"/>
    <property type="evidence" value="ECO:0007669"/>
    <property type="project" value="UniProtKB-UniPathway"/>
</dbReference>
<evidence type="ECO:0000256" key="2">
    <source>
        <dbReference type="ARBA" id="ARBA00022785"/>
    </source>
</evidence>
<keyword evidence="3" id="KW-0521">NADP</keyword>
<evidence type="ECO:0000313" key="6">
    <source>
        <dbReference type="EMBL" id="SHJ74390.1"/>
    </source>
</evidence>
<keyword evidence="7" id="KW-1185">Reference proteome</keyword>
<evidence type="ECO:0000313" key="7">
    <source>
        <dbReference type="Proteomes" id="UP000184171"/>
    </source>
</evidence>
<feature type="domain" description="NADPH-dependent 7-cyano-7-deazaguanine reductase N-terminal" evidence="5">
    <location>
        <begin position="16"/>
        <end position="125"/>
    </location>
</feature>
<dbReference type="EMBL" id="FQZT01000014">
    <property type="protein sequence ID" value="SHJ74390.1"/>
    <property type="molecule type" value="Genomic_DNA"/>
</dbReference>
<dbReference type="RefSeq" id="WP_072909624.1">
    <property type="nucleotide sequence ID" value="NZ_FQZT01000014.1"/>
</dbReference>
<dbReference type="HAMAP" id="MF_00817">
    <property type="entry name" value="QueF_type2"/>
    <property type="match status" value="1"/>
</dbReference>
<dbReference type="Proteomes" id="UP000184171">
    <property type="component" value="Unassembled WGS sequence"/>
</dbReference>
<evidence type="ECO:0000256" key="3">
    <source>
        <dbReference type="ARBA" id="ARBA00022857"/>
    </source>
</evidence>
<dbReference type="InterPro" id="IPR029500">
    <property type="entry name" value="QueF"/>
</dbReference>